<accession>A0A7Z2JGN7</accession>
<dbReference type="EMBL" id="CP046913">
    <property type="protein sequence ID" value="QGZ62390.1"/>
    <property type="molecule type" value="Genomic_DNA"/>
</dbReference>
<proteinExistence type="predicted"/>
<dbReference type="KEGG" id="pacs:FAZ98_12000"/>
<name>A0A7Z2JGN7_9BURK</name>
<dbReference type="OrthoDB" id="9081907at2"/>
<gene>
    <name evidence="1" type="ORF">FAZ98_12000</name>
</gene>
<dbReference type="RefSeq" id="WP_158951417.1">
    <property type="nucleotide sequence ID" value="NZ_CP046913.1"/>
</dbReference>
<reference evidence="1 2" key="1">
    <citation type="submission" date="2019-12" db="EMBL/GenBank/DDBJ databases">
        <title>Paraburkholderia acidiphila 7Q-K02 sp. nov and Paraburkholderia acidisoli DHF22 sp. nov., two strains isolated from forest soil.</title>
        <authorList>
            <person name="Gao Z."/>
            <person name="Qiu L."/>
        </authorList>
    </citation>
    <scope>NUCLEOTIDE SEQUENCE [LARGE SCALE GENOMIC DNA]</scope>
    <source>
        <strain evidence="1 2">DHF22</strain>
    </source>
</reference>
<keyword evidence="2" id="KW-1185">Reference proteome</keyword>
<evidence type="ECO:0000313" key="1">
    <source>
        <dbReference type="EMBL" id="QGZ62390.1"/>
    </source>
</evidence>
<sequence>MASTVSDNEDIAALIKARTRHAIRASVIAAVLDDPVGVWRLLELPAEELGRRIRSHLWDVSGVATVFNYDLPALREEGENLRKRYERIAKSRKDATELLSEAEKANPERSQLIRQRKVLCEEDFRLATNITKKKLEKDVAGGRVFSVDFGGEPYYPAFFIPKLFDRNDFASVFRRLDGLSAWSKWDFFTSPIESQQGATPLQLLMVESMEQVLKAADAFVNR</sequence>
<evidence type="ECO:0000313" key="2">
    <source>
        <dbReference type="Proteomes" id="UP000433577"/>
    </source>
</evidence>
<organism evidence="1 2">
    <name type="scientific">Paraburkholderia acidisoli</name>
    <dbReference type="NCBI Taxonomy" id="2571748"/>
    <lineage>
        <taxon>Bacteria</taxon>
        <taxon>Pseudomonadati</taxon>
        <taxon>Pseudomonadota</taxon>
        <taxon>Betaproteobacteria</taxon>
        <taxon>Burkholderiales</taxon>
        <taxon>Burkholderiaceae</taxon>
        <taxon>Paraburkholderia</taxon>
    </lineage>
</organism>
<dbReference type="AlphaFoldDB" id="A0A7Z2JGN7"/>
<protein>
    <submittedName>
        <fullName evidence="1">Uncharacterized protein</fullName>
    </submittedName>
</protein>
<dbReference type="Proteomes" id="UP000433577">
    <property type="component" value="Chromosome 1"/>
</dbReference>